<reference evidence="2" key="1">
    <citation type="submission" date="2020-02" db="EMBL/GenBank/DDBJ databases">
        <authorList>
            <person name="Meier V. D."/>
        </authorList>
    </citation>
    <scope>NUCLEOTIDE SEQUENCE</scope>
    <source>
        <strain evidence="2">AVDCRST_MAG22</strain>
    </source>
</reference>
<dbReference type="EMBL" id="CADCUV010000034">
    <property type="protein sequence ID" value="CAA9393400.1"/>
    <property type="molecule type" value="Genomic_DNA"/>
</dbReference>
<protein>
    <submittedName>
        <fullName evidence="2">Uncharacterized protein</fullName>
    </submittedName>
</protein>
<accession>A0A6J4NP81</accession>
<evidence type="ECO:0000313" key="2">
    <source>
        <dbReference type="EMBL" id="CAA9393400.1"/>
    </source>
</evidence>
<name>A0A6J4NP81_9ACTN</name>
<proteinExistence type="predicted"/>
<gene>
    <name evidence="2" type="ORF">AVDCRST_MAG22-756</name>
</gene>
<sequence length="25" mass="2590">GEAHSKRSGRGGVRVAAQEPEGLLQ</sequence>
<evidence type="ECO:0000256" key="1">
    <source>
        <dbReference type="SAM" id="MobiDB-lite"/>
    </source>
</evidence>
<feature type="region of interest" description="Disordered" evidence="1">
    <location>
        <begin position="1"/>
        <end position="25"/>
    </location>
</feature>
<organism evidence="2">
    <name type="scientific">uncultured Rubrobacteraceae bacterium</name>
    <dbReference type="NCBI Taxonomy" id="349277"/>
    <lineage>
        <taxon>Bacteria</taxon>
        <taxon>Bacillati</taxon>
        <taxon>Actinomycetota</taxon>
        <taxon>Rubrobacteria</taxon>
        <taxon>Rubrobacterales</taxon>
        <taxon>Rubrobacteraceae</taxon>
        <taxon>environmental samples</taxon>
    </lineage>
</organism>
<feature type="non-terminal residue" evidence="2">
    <location>
        <position position="1"/>
    </location>
</feature>
<feature type="non-terminal residue" evidence="2">
    <location>
        <position position="25"/>
    </location>
</feature>
<dbReference type="AlphaFoldDB" id="A0A6J4NP81"/>